<evidence type="ECO:0000256" key="1">
    <source>
        <dbReference type="ARBA" id="ARBA00005381"/>
    </source>
</evidence>
<organism evidence="3 4">
    <name type="scientific">Desulfocucumis palustris</name>
    <dbReference type="NCBI Taxonomy" id="1898651"/>
    <lineage>
        <taxon>Bacteria</taxon>
        <taxon>Bacillati</taxon>
        <taxon>Bacillota</taxon>
        <taxon>Clostridia</taxon>
        <taxon>Eubacteriales</taxon>
        <taxon>Desulfocucumaceae</taxon>
        <taxon>Desulfocucumis</taxon>
    </lineage>
</organism>
<dbReference type="PANTHER" id="PTHR43081:SF1">
    <property type="entry name" value="ADENYLATE CYCLASE, TERMINAL-DIFFERENTIATION SPECIFIC"/>
    <property type="match status" value="1"/>
</dbReference>
<comment type="caution">
    <text evidence="3">The sequence shown here is derived from an EMBL/GenBank/DDBJ whole genome shotgun (WGS) entry which is preliminary data.</text>
</comment>
<dbReference type="InterPro" id="IPR001054">
    <property type="entry name" value="A/G_cyclase"/>
</dbReference>
<dbReference type="InterPro" id="IPR043519">
    <property type="entry name" value="NT_sf"/>
</dbReference>
<dbReference type="SUPFAM" id="SSF55073">
    <property type="entry name" value="Nucleotide cyclase"/>
    <property type="match status" value="1"/>
</dbReference>
<dbReference type="InterPro" id="IPR029787">
    <property type="entry name" value="Nucleotide_cyclase"/>
</dbReference>
<dbReference type="Gene3D" id="3.30.70.1230">
    <property type="entry name" value="Nucleotide cyclase"/>
    <property type="match status" value="1"/>
</dbReference>
<gene>
    <name evidence="3" type="ORF">DCCM_2013</name>
</gene>
<dbReference type="GO" id="GO:0004016">
    <property type="term" value="F:adenylate cyclase activity"/>
    <property type="evidence" value="ECO:0007669"/>
    <property type="project" value="UniProtKB-ARBA"/>
</dbReference>
<dbReference type="Pfam" id="PF00211">
    <property type="entry name" value="Guanylate_cyc"/>
    <property type="match status" value="1"/>
</dbReference>
<comment type="similarity">
    <text evidence="1">Belongs to the adenylyl cyclase class-3 family.</text>
</comment>
<dbReference type="SUPFAM" id="SSF81301">
    <property type="entry name" value="Nucleotidyltransferase"/>
    <property type="match status" value="1"/>
</dbReference>
<sequence length="522" mass="58806">MSSNIYSQYKKMGDLEAVCIAFFDLVDSTALKRQLGQSEGITIAVNHNKLAGDICERYKGRIVKYIGDAVMAVFHTPLEAMLASLEFIKTIQDQELAFRTKVGFNHGMATRFENNGVDYYGQAVDRTARLNSQARPNQVLTDETTLDMLKPFLGDFKEIIFRFLGVRNLKGIGNVPIYELALINIGFAEDVETVSEIHLDSSDPVQAKQKLEIQPVEKINLPPLALPLPYRHLVKDEALAGMLGNCTLVEADINSIAVAFQNLHHIFENAHDLNIRQISISGSMARGTMIKPFKEIDVIAVKAVAASPLPAIGDILQQMERFLAQWNPGSKIEIVRNRVIVALQGVRFSIMPVLAVLDGNRGHLLVPIGNLWISRNPAAPEKWMEQAVERNGPEFLPFLRIIKVWQRTHANIVNSLHLEMFTNLIFGQASFDLSFESVHRWFRYAYTYFSQNDKPFIKDPTQPKSHIDEYLYANSSLFNIFGRALTNSYDLARQGIAHHNAGQKNIAMTKWKALFGNHIDEI</sequence>
<proteinExistence type="inferred from homology"/>
<dbReference type="RefSeq" id="WP_104371384.1">
    <property type="nucleotide sequence ID" value="NZ_BFAV01000071.1"/>
</dbReference>
<dbReference type="InterPro" id="IPR050697">
    <property type="entry name" value="Adenylyl/Guanylyl_Cyclase_3/4"/>
</dbReference>
<dbReference type="OrthoDB" id="27092at2"/>
<dbReference type="CDD" id="cd07302">
    <property type="entry name" value="CHD"/>
    <property type="match status" value="1"/>
</dbReference>
<dbReference type="PROSITE" id="PS50125">
    <property type="entry name" value="GUANYLATE_CYCLASE_2"/>
    <property type="match status" value="1"/>
</dbReference>
<dbReference type="EMBL" id="BFAV01000071">
    <property type="protein sequence ID" value="GBF32916.1"/>
    <property type="molecule type" value="Genomic_DNA"/>
</dbReference>
<keyword evidence="4" id="KW-1185">Reference proteome</keyword>
<evidence type="ECO:0000259" key="2">
    <source>
        <dbReference type="PROSITE" id="PS50125"/>
    </source>
</evidence>
<dbReference type="SMART" id="SM00044">
    <property type="entry name" value="CYCc"/>
    <property type="match status" value="1"/>
</dbReference>
<protein>
    <recommendedName>
        <fullName evidence="2">Guanylate cyclase domain-containing protein</fullName>
    </recommendedName>
</protein>
<dbReference type="GO" id="GO:0009190">
    <property type="term" value="P:cyclic nucleotide biosynthetic process"/>
    <property type="evidence" value="ECO:0007669"/>
    <property type="project" value="InterPro"/>
</dbReference>
<dbReference type="AlphaFoldDB" id="A0A2L2XF94"/>
<reference evidence="4" key="1">
    <citation type="submission" date="2018-02" db="EMBL/GenBank/DDBJ databases">
        <title>Genome sequence of Desulfocucumis palustris strain NAW-5.</title>
        <authorList>
            <person name="Watanabe M."/>
            <person name="Kojima H."/>
            <person name="Fukui M."/>
        </authorList>
    </citation>
    <scope>NUCLEOTIDE SEQUENCE [LARGE SCALE GENOMIC DNA]</scope>
    <source>
        <strain evidence="4">NAW-5</strain>
    </source>
</reference>
<name>A0A2L2XF94_9FIRM</name>
<feature type="domain" description="Guanylate cyclase" evidence="2">
    <location>
        <begin position="19"/>
        <end position="131"/>
    </location>
</feature>
<dbReference type="GO" id="GO:0035556">
    <property type="term" value="P:intracellular signal transduction"/>
    <property type="evidence" value="ECO:0007669"/>
    <property type="project" value="InterPro"/>
</dbReference>
<evidence type="ECO:0000313" key="3">
    <source>
        <dbReference type="EMBL" id="GBF32916.1"/>
    </source>
</evidence>
<dbReference type="Proteomes" id="UP000239549">
    <property type="component" value="Unassembled WGS sequence"/>
</dbReference>
<accession>A0A2L2XF94</accession>
<evidence type="ECO:0000313" key="4">
    <source>
        <dbReference type="Proteomes" id="UP000239549"/>
    </source>
</evidence>
<dbReference type="PANTHER" id="PTHR43081">
    <property type="entry name" value="ADENYLATE CYCLASE, TERMINAL-DIFFERENTIATION SPECIFIC-RELATED"/>
    <property type="match status" value="1"/>
</dbReference>